<dbReference type="EMBL" id="AHMT02000015">
    <property type="protein sequence ID" value="EQA64030.1"/>
    <property type="molecule type" value="Genomic_DNA"/>
</dbReference>
<organism evidence="1 2">
    <name type="scientific">Leptospira alexanderi serovar Manhao 3 str. L 60</name>
    <dbReference type="NCBI Taxonomy" id="1049759"/>
    <lineage>
        <taxon>Bacteria</taxon>
        <taxon>Pseudomonadati</taxon>
        <taxon>Spirochaetota</taxon>
        <taxon>Spirochaetia</taxon>
        <taxon>Leptospirales</taxon>
        <taxon>Leptospiraceae</taxon>
        <taxon>Leptospira</taxon>
    </lineage>
</organism>
<proteinExistence type="predicted"/>
<accession>V6I1I0</accession>
<keyword evidence="2" id="KW-1185">Reference proteome</keyword>
<evidence type="ECO:0000313" key="2">
    <source>
        <dbReference type="Proteomes" id="UP000018747"/>
    </source>
</evidence>
<reference evidence="1" key="1">
    <citation type="submission" date="2013-05" db="EMBL/GenBank/DDBJ databases">
        <authorList>
            <person name="Harkins D.M."/>
            <person name="Durkin A.S."/>
            <person name="Brinkac L.M."/>
            <person name="Haft D.H."/>
            <person name="Selengut J.D."/>
            <person name="Sanka R."/>
            <person name="DePew J."/>
            <person name="Purushe J."/>
            <person name="Hartskeerl R.A."/>
            <person name="Ahmed A."/>
            <person name="van der Linden H."/>
            <person name="Goris M.G.A."/>
            <person name="Vinetz J.M."/>
            <person name="Sutton G.G."/>
            <person name="Nierman W.C."/>
            <person name="Fouts D.E."/>
        </authorList>
    </citation>
    <scope>NUCLEOTIDE SEQUENCE [LARGE SCALE GENOMIC DNA]</scope>
    <source>
        <strain evidence="1">L 60</strain>
    </source>
</reference>
<sequence length="44" mass="5246">MSGLYYIKIDRVNRVHKTIVKKIITEFLNTSDQHLSKTKHFNLD</sequence>
<gene>
    <name evidence="1" type="ORF">LEP1GSC062_0636</name>
</gene>
<comment type="caution">
    <text evidence="1">The sequence shown here is derived from an EMBL/GenBank/DDBJ whole genome shotgun (WGS) entry which is preliminary data.</text>
</comment>
<evidence type="ECO:0000313" key="1">
    <source>
        <dbReference type="EMBL" id="EQA64030.1"/>
    </source>
</evidence>
<dbReference type="AlphaFoldDB" id="V6I1I0"/>
<protein>
    <submittedName>
        <fullName evidence="1">Uncharacterized protein</fullName>
    </submittedName>
</protein>
<name>V6I1I0_9LEPT</name>
<dbReference type="Proteomes" id="UP000018747">
    <property type="component" value="Unassembled WGS sequence"/>
</dbReference>